<evidence type="ECO:0000256" key="3">
    <source>
        <dbReference type="ARBA" id="ARBA00022692"/>
    </source>
</evidence>
<keyword evidence="3 6" id="KW-0812">Transmembrane</keyword>
<accession>A0ABU8P0F4</accession>
<dbReference type="PANTHER" id="PTHR40077">
    <property type="entry name" value="MEMBRANE PROTEIN-RELATED"/>
    <property type="match status" value="1"/>
</dbReference>
<keyword evidence="5 6" id="KW-0472">Membrane</keyword>
<evidence type="ECO:0000256" key="1">
    <source>
        <dbReference type="ARBA" id="ARBA00004651"/>
    </source>
</evidence>
<feature type="transmembrane region" description="Helical" evidence="6">
    <location>
        <begin position="89"/>
        <end position="106"/>
    </location>
</feature>
<dbReference type="Proteomes" id="UP001359781">
    <property type="component" value="Unassembled WGS sequence"/>
</dbReference>
<evidence type="ECO:0000256" key="2">
    <source>
        <dbReference type="ARBA" id="ARBA00022475"/>
    </source>
</evidence>
<dbReference type="EMBL" id="JBAHVJ010000011">
    <property type="protein sequence ID" value="MEJ4100757.1"/>
    <property type="molecule type" value="Genomic_DNA"/>
</dbReference>
<gene>
    <name evidence="8" type="ORF">V5S96_10385</name>
</gene>
<evidence type="ECO:0000256" key="6">
    <source>
        <dbReference type="SAM" id="Phobius"/>
    </source>
</evidence>
<keyword evidence="4 6" id="KW-1133">Transmembrane helix</keyword>
<feature type="transmembrane region" description="Helical" evidence="6">
    <location>
        <begin position="24"/>
        <end position="44"/>
    </location>
</feature>
<feature type="domain" description="DUF3817" evidence="7">
    <location>
        <begin position="22"/>
        <end position="110"/>
    </location>
</feature>
<comment type="caution">
    <text evidence="8">The sequence shown here is derived from an EMBL/GenBank/DDBJ whole genome shotgun (WGS) entry which is preliminary data.</text>
</comment>
<keyword evidence="2" id="KW-1003">Cell membrane</keyword>
<evidence type="ECO:0000313" key="9">
    <source>
        <dbReference type="Proteomes" id="UP001359781"/>
    </source>
</evidence>
<proteinExistence type="predicted"/>
<keyword evidence="9" id="KW-1185">Reference proteome</keyword>
<dbReference type="InterPro" id="IPR023845">
    <property type="entry name" value="DUF3817_TM"/>
</dbReference>
<organism evidence="8 9">
    <name type="scientific">Corynebacterium mastitidis</name>
    <dbReference type="NCBI Taxonomy" id="161890"/>
    <lineage>
        <taxon>Bacteria</taxon>
        <taxon>Bacillati</taxon>
        <taxon>Actinomycetota</taxon>
        <taxon>Actinomycetes</taxon>
        <taxon>Mycobacteriales</taxon>
        <taxon>Corynebacteriaceae</taxon>
        <taxon>Corynebacterium</taxon>
    </lineage>
</organism>
<comment type="subcellular location">
    <subcellularLocation>
        <location evidence="1">Cell membrane</location>
        <topology evidence="1">Multi-pass membrane protein</topology>
    </subcellularLocation>
</comment>
<dbReference type="NCBIfam" id="TIGR03954">
    <property type="entry name" value="integ_memb_HG"/>
    <property type="match status" value="1"/>
</dbReference>
<evidence type="ECO:0000256" key="4">
    <source>
        <dbReference type="ARBA" id="ARBA00022989"/>
    </source>
</evidence>
<feature type="transmembrane region" description="Helical" evidence="6">
    <location>
        <begin position="56"/>
        <end position="77"/>
    </location>
</feature>
<dbReference type="RefSeq" id="WP_337890891.1">
    <property type="nucleotide sequence ID" value="NZ_JBAHVI010000010.1"/>
</dbReference>
<sequence length="142" mass="16146">MTSPSPQPKVHPERQKRVKTSLKLFKTSAWATGTFLILLIISIIADTRSTYDISTFRNFIAIIHGWIYLAYAAASLNITIKTRSKPQKIIILLIYGTIPFLSFLVAKNVSQEVNEKFLQTEADESVGFIMRRIAIIFPLKFL</sequence>
<protein>
    <submittedName>
        <fullName evidence="8">DUF3817 domain-containing protein</fullName>
    </submittedName>
</protein>
<evidence type="ECO:0000256" key="5">
    <source>
        <dbReference type="ARBA" id="ARBA00023136"/>
    </source>
</evidence>
<name>A0ABU8P0F4_9CORY</name>
<reference evidence="8 9" key="1">
    <citation type="submission" date="2024-02" db="EMBL/GenBank/DDBJ databases">
        <title>Whole genome sequencing and characterization of Corynebacterium isolated from the ocular surface of dry eye disease sufferers.</title>
        <authorList>
            <person name="Naqvi M."/>
        </authorList>
    </citation>
    <scope>NUCLEOTIDE SEQUENCE [LARGE SCALE GENOMIC DNA]</scope>
    <source>
        <strain evidence="8 9">PCRF</strain>
    </source>
</reference>
<dbReference type="PANTHER" id="PTHR40077:SF2">
    <property type="entry name" value="MEMBRANE PROTEIN"/>
    <property type="match status" value="1"/>
</dbReference>
<dbReference type="Pfam" id="PF12823">
    <property type="entry name" value="DUF3817"/>
    <property type="match status" value="1"/>
</dbReference>
<evidence type="ECO:0000313" key="8">
    <source>
        <dbReference type="EMBL" id="MEJ4100757.1"/>
    </source>
</evidence>
<evidence type="ECO:0000259" key="7">
    <source>
        <dbReference type="Pfam" id="PF12823"/>
    </source>
</evidence>